<comment type="subunit">
    <text evidence="12">Homodimer.</text>
</comment>
<evidence type="ECO:0000256" key="5">
    <source>
        <dbReference type="ARBA" id="ARBA00022605"/>
    </source>
</evidence>
<dbReference type="InterPro" id="IPR015422">
    <property type="entry name" value="PyrdxlP-dep_Trfase_small"/>
</dbReference>
<evidence type="ECO:0000256" key="6">
    <source>
        <dbReference type="ARBA" id="ARBA00022679"/>
    </source>
</evidence>
<keyword evidence="9 12" id="KW-0718">Serine biosynthesis</keyword>
<dbReference type="HAMAP" id="MF_00160">
    <property type="entry name" value="SerC_aminotrans_5"/>
    <property type="match status" value="1"/>
</dbReference>
<dbReference type="InterPro" id="IPR020578">
    <property type="entry name" value="Aminotrans_V_PyrdxlP_BS"/>
</dbReference>
<evidence type="ECO:0000256" key="12">
    <source>
        <dbReference type="HAMAP-Rule" id="MF_00160"/>
    </source>
</evidence>
<keyword evidence="8 12" id="KW-0664">Pyridoxine biosynthesis</keyword>
<comment type="subcellular location">
    <subcellularLocation>
        <location evidence="12">Cytoplasm</location>
    </subcellularLocation>
</comment>
<feature type="binding site" evidence="12">
    <location>
        <position position="201"/>
    </location>
    <ligand>
        <name>pyridoxal 5'-phosphate</name>
        <dbReference type="ChEBI" id="CHEBI:597326"/>
    </ligand>
</feature>
<dbReference type="STRING" id="945713.IALB_0155"/>
<sequence>MENRIYNFSAGPAVLPEEVLLEAQKDLFALPGVGMSILEISHRSKTYDAIHQEAKEGLKQLLNIPDDYTILFLQGGASLQFSMVPLNLMPPKNKADYILTGSWSKKAMKEAKRVGTVNVAATTEEGEGDKKYFKRIPKQSELKLDPDAAYVHFTSNNTIFGTEWQTEPEVGNVPLVCDASSDILSKPLDIKKYGLIYAGAQKNMGPSGVTLVIIRKDLLERSQDSLHTMLNYKIHAENDSLYNTPNTFGIYIIKLVTKWLLGLGGLEEMFKINKKKAQLLYDCIDQSGGFYKGHAEKDSRSLMNVTFNLATEELEKKLIDEATKAGFSGLKGHRSVGGLRASIYNAFPVKGVEALVDFMKDFQKRNG</sequence>
<keyword evidence="5 12" id="KW-0028">Amino-acid biosynthesis</keyword>
<reference evidence="15 16" key="1">
    <citation type="journal article" date="2012" name="Front. Microbiol.">
        <title>Complete genome of Ignavibacterium album, a metabolically versatile, flagellated, facultative anaerobe from the phylum Chlorobi.</title>
        <authorList>
            <person name="Liu Z."/>
            <person name="Frigaard N.-U."/>
            <person name="Vogl K."/>
            <person name="Iino T."/>
            <person name="Ohkuma M."/>
            <person name="Overmann J."/>
            <person name="Bryant D.A."/>
        </authorList>
    </citation>
    <scope>NUCLEOTIDE SEQUENCE [LARGE SCALE GENOMIC DNA]</scope>
    <source>
        <strain evidence="16">DSM 19864 / JCM 16511 / NBRC 101810 / Mat9-16</strain>
    </source>
</reference>
<evidence type="ECO:0000256" key="1">
    <source>
        <dbReference type="ARBA" id="ARBA00004915"/>
    </source>
</evidence>
<dbReference type="HOGENOM" id="CLU_034866_0_2_10"/>
<dbReference type="PROSITE" id="PS00595">
    <property type="entry name" value="AA_TRANSFER_CLASS_5"/>
    <property type="match status" value="1"/>
</dbReference>
<dbReference type="eggNOG" id="COG1932">
    <property type="taxonomic scope" value="Bacteria"/>
</dbReference>
<gene>
    <name evidence="12 15" type="primary">serC</name>
    <name evidence="15" type="ordered locus">IALB_0155</name>
</gene>
<dbReference type="UniPathway" id="UPA00135">
    <property type="reaction ID" value="UER00197"/>
</dbReference>
<proteinExistence type="inferred from homology"/>
<dbReference type="Gene3D" id="3.90.1150.10">
    <property type="entry name" value="Aspartate Aminotransferase, domain 1"/>
    <property type="match status" value="1"/>
</dbReference>
<dbReference type="CDD" id="cd00611">
    <property type="entry name" value="PSAT_like"/>
    <property type="match status" value="1"/>
</dbReference>
<dbReference type="AlphaFoldDB" id="I0AFW0"/>
<feature type="binding site" evidence="12">
    <location>
        <position position="178"/>
    </location>
    <ligand>
        <name>pyridoxal 5'-phosphate</name>
        <dbReference type="ChEBI" id="CHEBI:597326"/>
    </ligand>
</feature>
<evidence type="ECO:0000256" key="7">
    <source>
        <dbReference type="ARBA" id="ARBA00022898"/>
    </source>
</evidence>
<comment type="function">
    <text evidence="12">Catalyzes the reversible conversion of 3-phosphohydroxypyruvate to phosphoserine and of 3-hydroxy-2-oxo-4-phosphonooxybutanoate to phosphohydroxythreonine.</text>
</comment>
<keyword evidence="6 12" id="KW-0808">Transferase</keyword>
<keyword evidence="16" id="KW-1185">Reference proteome</keyword>
<dbReference type="OrthoDB" id="9809412at2"/>
<evidence type="ECO:0000256" key="9">
    <source>
        <dbReference type="ARBA" id="ARBA00023299"/>
    </source>
</evidence>
<dbReference type="FunFam" id="3.40.640.10:FF:000010">
    <property type="entry name" value="Phosphoserine aminotransferase"/>
    <property type="match status" value="1"/>
</dbReference>
<dbReference type="FunFam" id="3.90.1150.10:FF:000006">
    <property type="entry name" value="Phosphoserine aminotransferase"/>
    <property type="match status" value="1"/>
</dbReference>
<evidence type="ECO:0000256" key="8">
    <source>
        <dbReference type="ARBA" id="ARBA00023096"/>
    </source>
</evidence>
<name>I0AFW0_IGNAJ</name>
<dbReference type="NCBIfam" id="TIGR01364">
    <property type="entry name" value="serC_1"/>
    <property type="match status" value="1"/>
</dbReference>
<dbReference type="GO" id="GO:0006564">
    <property type="term" value="P:L-serine biosynthetic process"/>
    <property type="evidence" value="ECO:0007669"/>
    <property type="project" value="UniProtKB-UniRule"/>
</dbReference>
<keyword evidence="7 12" id="KW-0663">Pyridoxal phosphate</keyword>
<evidence type="ECO:0000256" key="10">
    <source>
        <dbReference type="ARBA" id="ARBA00047630"/>
    </source>
</evidence>
<evidence type="ECO:0000259" key="14">
    <source>
        <dbReference type="Pfam" id="PF00266"/>
    </source>
</evidence>
<dbReference type="PIRSF" id="PIRSF000525">
    <property type="entry name" value="SerC"/>
    <property type="match status" value="1"/>
</dbReference>
<accession>I0AFW0</accession>
<dbReference type="GO" id="GO:0005737">
    <property type="term" value="C:cytoplasm"/>
    <property type="evidence" value="ECO:0007669"/>
    <property type="project" value="UniProtKB-SubCell"/>
</dbReference>
<evidence type="ECO:0000256" key="2">
    <source>
        <dbReference type="ARBA" id="ARBA00005099"/>
    </source>
</evidence>
<comment type="pathway">
    <text evidence="1 12">Cofactor biosynthesis; pyridoxine 5'-phosphate biosynthesis; pyridoxine 5'-phosphate from D-erythrose 4-phosphate: step 3/5.</text>
</comment>
<evidence type="ECO:0000256" key="11">
    <source>
        <dbReference type="ARBA" id="ARBA00049007"/>
    </source>
</evidence>
<dbReference type="GO" id="GO:0030170">
    <property type="term" value="F:pyridoxal phosphate binding"/>
    <property type="evidence" value="ECO:0007669"/>
    <property type="project" value="UniProtKB-UniRule"/>
</dbReference>
<dbReference type="KEGG" id="ial:IALB_0155"/>
<feature type="binding site" evidence="12">
    <location>
        <begin position="77"/>
        <end position="78"/>
    </location>
    <ligand>
        <name>pyridoxal 5'-phosphate</name>
        <dbReference type="ChEBI" id="CHEBI:597326"/>
    </ligand>
</feature>
<evidence type="ECO:0000313" key="16">
    <source>
        <dbReference type="Proteomes" id="UP000007394"/>
    </source>
</evidence>
<dbReference type="PANTHER" id="PTHR43247">
    <property type="entry name" value="PHOSPHOSERINE AMINOTRANSFERASE"/>
    <property type="match status" value="1"/>
</dbReference>
<comment type="cofactor">
    <cofactor evidence="12">
        <name>pyridoxal 5'-phosphate</name>
        <dbReference type="ChEBI" id="CHEBI:597326"/>
    </cofactor>
    <text evidence="12">Binds 1 pyridoxal phosphate per subunit.</text>
</comment>
<feature type="domain" description="Aminotransferase class V" evidence="14">
    <location>
        <begin position="5"/>
        <end position="355"/>
    </location>
</feature>
<comment type="similarity">
    <text evidence="3 12">Belongs to the class-V pyridoxal-phosphate-dependent aminotransferase family. SerC subfamily.</text>
</comment>
<feature type="modified residue" description="N6-(pyridoxal phosphate)lysine" evidence="12">
    <location>
        <position position="202"/>
    </location>
</feature>
<organism evidence="15 16">
    <name type="scientific">Ignavibacterium album (strain DSM 19864 / JCM 16511 / NBRC 101810 / Mat9-16)</name>
    <dbReference type="NCBI Taxonomy" id="945713"/>
    <lineage>
        <taxon>Bacteria</taxon>
        <taxon>Pseudomonadati</taxon>
        <taxon>Ignavibacteriota</taxon>
        <taxon>Ignavibacteria</taxon>
        <taxon>Ignavibacteriales</taxon>
        <taxon>Ignavibacteriaceae</taxon>
        <taxon>Ignavibacterium</taxon>
    </lineage>
</organism>
<comment type="catalytic activity">
    <reaction evidence="10 12">
        <text>4-(phosphooxy)-L-threonine + 2-oxoglutarate = (R)-3-hydroxy-2-oxo-4-phosphooxybutanoate + L-glutamate</text>
        <dbReference type="Rhea" id="RHEA:16573"/>
        <dbReference type="ChEBI" id="CHEBI:16810"/>
        <dbReference type="ChEBI" id="CHEBI:29985"/>
        <dbReference type="ChEBI" id="CHEBI:58452"/>
        <dbReference type="ChEBI" id="CHEBI:58538"/>
        <dbReference type="EC" id="2.6.1.52"/>
    </reaction>
</comment>
<evidence type="ECO:0000313" key="15">
    <source>
        <dbReference type="EMBL" id="AFH47867.1"/>
    </source>
</evidence>
<dbReference type="Gene3D" id="3.40.640.10">
    <property type="entry name" value="Type I PLP-dependent aspartate aminotransferase-like (Major domain)"/>
    <property type="match status" value="1"/>
</dbReference>
<dbReference type="GO" id="GO:0004648">
    <property type="term" value="F:O-phospho-L-serine:2-oxoglutarate aminotransferase activity"/>
    <property type="evidence" value="ECO:0007669"/>
    <property type="project" value="UniProtKB-UniRule"/>
</dbReference>
<dbReference type="Proteomes" id="UP000007394">
    <property type="component" value="Chromosome"/>
</dbReference>
<dbReference type="InterPro" id="IPR022278">
    <property type="entry name" value="Pser_aminoTfrase"/>
</dbReference>
<dbReference type="UniPathway" id="UPA00244">
    <property type="reaction ID" value="UER00311"/>
</dbReference>
<comment type="caution">
    <text evidence="12">Lacks conserved residue(s) required for the propagation of feature annotation.</text>
</comment>
<comment type="catalytic activity">
    <reaction evidence="11 12 13">
        <text>O-phospho-L-serine + 2-oxoglutarate = 3-phosphooxypyruvate + L-glutamate</text>
        <dbReference type="Rhea" id="RHEA:14329"/>
        <dbReference type="ChEBI" id="CHEBI:16810"/>
        <dbReference type="ChEBI" id="CHEBI:18110"/>
        <dbReference type="ChEBI" id="CHEBI:29985"/>
        <dbReference type="ChEBI" id="CHEBI:57524"/>
        <dbReference type="EC" id="2.6.1.52"/>
    </reaction>
</comment>
<keyword evidence="4 12" id="KW-0032">Aminotransferase</keyword>
<dbReference type="SUPFAM" id="SSF53383">
    <property type="entry name" value="PLP-dependent transferases"/>
    <property type="match status" value="1"/>
</dbReference>
<dbReference type="PANTHER" id="PTHR43247:SF1">
    <property type="entry name" value="PHOSPHOSERINE AMINOTRANSFERASE"/>
    <property type="match status" value="1"/>
</dbReference>
<dbReference type="InterPro" id="IPR015424">
    <property type="entry name" value="PyrdxlP-dep_Trfase"/>
</dbReference>
<dbReference type="PATRIC" id="fig|945713.3.peg.153"/>
<dbReference type="EMBL" id="CP003418">
    <property type="protein sequence ID" value="AFH47867.1"/>
    <property type="molecule type" value="Genomic_DNA"/>
</dbReference>
<protein>
    <recommendedName>
        <fullName evidence="12">Phosphoserine aminotransferase</fullName>
        <ecNumber evidence="12">2.6.1.52</ecNumber>
    </recommendedName>
    <alternativeName>
        <fullName evidence="12">Phosphohydroxythreonine aminotransferase</fullName>
        <shortName evidence="12">PSAT</shortName>
    </alternativeName>
</protein>
<comment type="pathway">
    <text evidence="2 12 13">Amino-acid biosynthesis; L-serine biosynthesis; L-serine from 3-phospho-D-glycerate: step 2/3.</text>
</comment>
<dbReference type="NCBIfam" id="NF003764">
    <property type="entry name" value="PRK05355.1"/>
    <property type="match status" value="1"/>
</dbReference>
<evidence type="ECO:0000256" key="13">
    <source>
        <dbReference type="RuleBase" id="RU004505"/>
    </source>
</evidence>
<feature type="binding site" evidence="12">
    <location>
        <begin position="243"/>
        <end position="244"/>
    </location>
    <ligand>
        <name>pyridoxal 5'-phosphate</name>
        <dbReference type="ChEBI" id="CHEBI:597326"/>
    </ligand>
</feature>
<dbReference type="InterPro" id="IPR015421">
    <property type="entry name" value="PyrdxlP-dep_Trfase_major"/>
</dbReference>
<evidence type="ECO:0000256" key="4">
    <source>
        <dbReference type="ARBA" id="ARBA00022576"/>
    </source>
</evidence>
<dbReference type="EC" id="2.6.1.52" evidence="12"/>
<dbReference type="RefSeq" id="WP_014559027.1">
    <property type="nucleotide sequence ID" value="NC_017464.1"/>
</dbReference>
<dbReference type="InterPro" id="IPR000192">
    <property type="entry name" value="Aminotrans_V_dom"/>
</dbReference>
<feature type="binding site" evidence="12">
    <location>
        <position position="43"/>
    </location>
    <ligand>
        <name>L-glutamate</name>
        <dbReference type="ChEBI" id="CHEBI:29985"/>
    </ligand>
</feature>
<evidence type="ECO:0000256" key="3">
    <source>
        <dbReference type="ARBA" id="ARBA00006904"/>
    </source>
</evidence>
<feature type="binding site" evidence="12">
    <location>
        <position position="158"/>
    </location>
    <ligand>
        <name>pyridoxal 5'-phosphate</name>
        <dbReference type="ChEBI" id="CHEBI:597326"/>
    </ligand>
</feature>
<dbReference type="Pfam" id="PF00266">
    <property type="entry name" value="Aminotran_5"/>
    <property type="match status" value="1"/>
</dbReference>
<keyword evidence="12" id="KW-0963">Cytoplasm</keyword>
<feature type="binding site" evidence="12">
    <location>
        <position position="103"/>
    </location>
    <ligand>
        <name>pyridoxal 5'-phosphate</name>
        <dbReference type="ChEBI" id="CHEBI:597326"/>
    </ligand>
</feature>
<dbReference type="GO" id="GO:0008615">
    <property type="term" value="P:pyridoxine biosynthetic process"/>
    <property type="evidence" value="ECO:0007669"/>
    <property type="project" value="UniProtKB-UniRule"/>
</dbReference>